<dbReference type="Pfam" id="PF13229">
    <property type="entry name" value="Beta_helix"/>
    <property type="match status" value="1"/>
</dbReference>
<reference evidence="4 5" key="1">
    <citation type="submission" date="2020-11" db="EMBL/GenBank/DDBJ databases">
        <title>Winogradskyella marina sp. nov., isolated from marine sediment.</title>
        <authorList>
            <person name="Bo J."/>
            <person name="Wang S."/>
            <person name="Song X."/>
            <person name="Du Z."/>
        </authorList>
    </citation>
    <scope>NUCLEOTIDE SEQUENCE [LARGE SCALE GENOMIC DNA]</scope>
    <source>
        <strain evidence="4 5">F6397</strain>
    </source>
</reference>
<dbReference type="PANTHER" id="PTHR36453">
    <property type="entry name" value="SECRETED PROTEIN-RELATED"/>
    <property type="match status" value="1"/>
</dbReference>
<evidence type="ECO:0000313" key="4">
    <source>
        <dbReference type="EMBL" id="MBF8148745.1"/>
    </source>
</evidence>
<accession>A0ABS0EE66</accession>
<proteinExistence type="predicted"/>
<dbReference type="InterPro" id="IPR059177">
    <property type="entry name" value="GH29D-like_dom"/>
</dbReference>
<protein>
    <submittedName>
        <fullName evidence="4">Chitobiase/beta-hexosaminidase C-terminal domain-containing protein</fullName>
    </submittedName>
</protein>
<dbReference type="Proteomes" id="UP000611215">
    <property type="component" value="Unassembled WGS sequence"/>
</dbReference>
<feature type="domain" description="GH29D-like beta-sandwich" evidence="3">
    <location>
        <begin position="738"/>
        <end position="795"/>
    </location>
</feature>
<name>A0ABS0EE66_9FLAO</name>
<comment type="caution">
    <text evidence="4">The sequence shown here is derived from an EMBL/GenBank/DDBJ whole genome shotgun (WGS) entry which is preliminary data.</text>
</comment>
<dbReference type="SUPFAM" id="SSF51126">
    <property type="entry name" value="Pectin lyase-like"/>
    <property type="match status" value="1"/>
</dbReference>
<keyword evidence="1" id="KW-0732">Signal</keyword>
<feature type="signal peptide" evidence="1">
    <location>
        <begin position="1"/>
        <end position="22"/>
    </location>
</feature>
<dbReference type="PANTHER" id="PTHR36453:SF1">
    <property type="entry name" value="RIGHT HANDED BETA HELIX DOMAIN-CONTAINING PROTEIN"/>
    <property type="match status" value="1"/>
</dbReference>
<dbReference type="EMBL" id="JADOET010000001">
    <property type="protein sequence ID" value="MBF8148745.1"/>
    <property type="molecule type" value="Genomic_DNA"/>
</dbReference>
<evidence type="ECO:0000259" key="2">
    <source>
        <dbReference type="Pfam" id="PF13229"/>
    </source>
</evidence>
<dbReference type="InterPro" id="IPR039448">
    <property type="entry name" value="Beta_helix"/>
</dbReference>
<dbReference type="Gene3D" id="2.160.20.10">
    <property type="entry name" value="Single-stranded right-handed beta-helix, Pectin lyase-like"/>
    <property type="match status" value="2"/>
</dbReference>
<evidence type="ECO:0000313" key="5">
    <source>
        <dbReference type="Proteomes" id="UP000611215"/>
    </source>
</evidence>
<dbReference type="Pfam" id="PF13290">
    <property type="entry name" value="CHB_HEX_C_1"/>
    <property type="match status" value="1"/>
</dbReference>
<dbReference type="InterPro" id="IPR012334">
    <property type="entry name" value="Pectin_lyas_fold"/>
</dbReference>
<evidence type="ECO:0000256" key="1">
    <source>
        <dbReference type="SAM" id="SignalP"/>
    </source>
</evidence>
<dbReference type="RefSeq" id="WP_195870015.1">
    <property type="nucleotide sequence ID" value="NZ_JADOET010000001.1"/>
</dbReference>
<gene>
    <name evidence="4" type="ORF">ITJ86_02480</name>
</gene>
<organism evidence="4 5">
    <name type="scientific">Winogradskyella marina</name>
    <dbReference type="NCBI Taxonomy" id="2785530"/>
    <lineage>
        <taxon>Bacteria</taxon>
        <taxon>Pseudomonadati</taxon>
        <taxon>Bacteroidota</taxon>
        <taxon>Flavobacteriia</taxon>
        <taxon>Flavobacteriales</taxon>
        <taxon>Flavobacteriaceae</taxon>
        <taxon>Winogradskyella</taxon>
    </lineage>
</organism>
<sequence length="940" mass="106833">MMNNKSLLTALAVLLLIGNAFAKDIYVSPKGNDANSGTKNSPYLSFEKALQEVKKYASKEAVTVWFASGEYYLNETITINSSYSGTLKNLVIFSALPGSKVIMKGSQHLKHLEWKAYKNGIYQAQVPEGLAMDQLFVNGERQVRARFPNYDYENPLREGKGYHQVTGGTNKRYDKWFSYDPKTFSDKTWEHPETGIVHGFQSHNWGNMQYKIKSIDREEHKIYLDEGGWQLQRTHGIGGKGKKASYYFVENIFEELDVPGEWFLNKETNTLYYYPTQGVKLSDVKIEVPILDDMIQLKGTKEAPVKHIQFKGFHFTQTNYTFMESYEPLARGDWAIHRGGTIFMEGTENLLIEDCNFEYVGGNGVFMSAYNRNNKVSGCRFVHTGESAVCFVGSPEAVRFYQTWDDRLMHGKNWNEMRENMDLEAGPKTPDYPKNCVVENSIMHDFGDVGKQVAGVYISMSHKITASHNTIYNCPRAGICINDGTWGGHLIEFNDIWETVRETGEHGPFNSWGRERQWKGGRGTDEHFIKELTRLDAIDNVVIRNNRIANYRKSISAGNWTIDLDDGSSYYEIYNNLNLGSTIKLRDGMGRKVFNNITVSAVPLGWHVWPKNSEDEVYKNIFVIAGAVPGNKAPTKNFIREVALPIEVKWSTNYDKNLYWNVNYPEGFTMTQDMNLEEWHRKGYDLGSMVAHPNFVDPINGNYQVQEDSPALKLGFKNFPMDEFGHQMTRILPFGGDFENEIEVLLEADIRAGKGAKVYFTTDGSEPNRNSSVYSSPFKIKNTTVIKARTFNANGIAIGFTAEAVFNKVKTLTYPSWLNTLIAGEYKAEYSNQEKNTKTRKALEKEIHGALLINIADDPDLIDATGGYNFGCYIKTLDSKKGQMWLDAGLHKDWVIQKLNKHKISNIAHLQKFLKTYSGKTVTITAVRDYGTKVFEVSIP</sequence>
<dbReference type="InterPro" id="IPR006626">
    <property type="entry name" value="PbH1"/>
</dbReference>
<keyword evidence="5" id="KW-1185">Reference proteome</keyword>
<feature type="domain" description="Right handed beta helix" evidence="2">
    <location>
        <begin position="337"/>
        <end position="394"/>
    </location>
</feature>
<evidence type="ECO:0000259" key="3">
    <source>
        <dbReference type="Pfam" id="PF13290"/>
    </source>
</evidence>
<dbReference type="SMART" id="SM00710">
    <property type="entry name" value="PbH1"/>
    <property type="match status" value="6"/>
</dbReference>
<feature type="chain" id="PRO_5045441653" evidence="1">
    <location>
        <begin position="23"/>
        <end position="940"/>
    </location>
</feature>
<dbReference type="InterPro" id="IPR011050">
    <property type="entry name" value="Pectin_lyase_fold/virulence"/>
</dbReference>